<accession>A0A2C9LK14</accession>
<feature type="transmembrane region" description="Helical" evidence="3">
    <location>
        <begin position="836"/>
        <end position="857"/>
    </location>
</feature>
<dbReference type="VEuPathDB" id="VectorBase:BGLAX_028490"/>
<name>A0A2C9LK14_BIOGL</name>
<reference evidence="5" key="1">
    <citation type="submission" date="2020-05" db="UniProtKB">
        <authorList>
            <consortium name="EnsemblMetazoa"/>
        </authorList>
    </citation>
    <scope>IDENTIFICATION</scope>
    <source>
        <strain evidence="5">BB02</strain>
    </source>
</reference>
<feature type="compositionally biased region" description="Polar residues" evidence="2">
    <location>
        <begin position="49"/>
        <end position="64"/>
    </location>
</feature>
<feature type="region of interest" description="Disordered" evidence="2">
    <location>
        <begin position="1"/>
        <end position="96"/>
    </location>
</feature>
<feature type="compositionally biased region" description="Low complexity" evidence="2">
    <location>
        <begin position="550"/>
        <end position="564"/>
    </location>
</feature>
<feature type="compositionally biased region" description="Low complexity" evidence="2">
    <location>
        <begin position="658"/>
        <end position="669"/>
    </location>
</feature>
<dbReference type="InterPro" id="IPR020846">
    <property type="entry name" value="MFS_dom"/>
</dbReference>
<evidence type="ECO:0000313" key="5">
    <source>
        <dbReference type="EnsemblMetazoa" id="BGLB031817-PB"/>
    </source>
</evidence>
<keyword evidence="3" id="KW-0472">Membrane</keyword>
<feature type="transmembrane region" description="Helical" evidence="3">
    <location>
        <begin position="769"/>
        <end position="791"/>
    </location>
</feature>
<feature type="compositionally biased region" description="Polar residues" evidence="2">
    <location>
        <begin position="473"/>
        <end position="483"/>
    </location>
</feature>
<dbReference type="Pfam" id="PF07690">
    <property type="entry name" value="MFS_1"/>
    <property type="match status" value="2"/>
</dbReference>
<dbReference type="VEuPathDB" id="VectorBase:BGLB031817"/>
<feature type="compositionally biased region" description="Acidic residues" evidence="2">
    <location>
        <begin position="18"/>
        <end position="29"/>
    </location>
</feature>
<feature type="transmembrane region" description="Helical" evidence="3">
    <location>
        <begin position="869"/>
        <end position="891"/>
    </location>
</feature>
<feature type="transmembrane region" description="Helical" evidence="3">
    <location>
        <begin position="717"/>
        <end position="734"/>
    </location>
</feature>
<evidence type="ECO:0000256" key="1">
    <source>
        <dbReference type="ARBA" id="ARBA00004141"/>
    </source>
</evidence>
<gene>
    <name evidence="5" type="primary">106059482</name>
</gene>
<feature type="transmembrane region" description="Helical" evidence="3">
    <location>
        <begin position="399"/>
        <end position="420"/>
    </location>
</feature>
<feature type="region of interest" description="Disordered" evidence="2">
    <location>
        <begin position="974"/>
        <end position="993"/>
    </location>
</feature>
<dbReference type="InterPro" id="IPR050327">
    <property type="entry name" value="Proton-linked_MCT"/>
</dbReference>
<dbReference type="InterPro" id="IPR011701">
    <property type="entry name" value="MFS"/>
</dbReference>
<feature type="domain" description="Major facilitator superfamily (MFS) profile" evidence="4">
    <location>
        <begin position="770"/>
        <end position="1069"/>
    </location>
</feature>
<dbReference type="PANTHER" id="PTHR11360">
    <property type="entry name" value="MONOCARBOXYLATE TRANSPORTER"/>
    <property type="match status" value="1"/>
</dbReference>
<keyword evidence="3" id="KW-1133">Transmembrane helix</keyword>
<feature type="region of interest" description="Disordered" evidence="2">
    <location>
        <begin position="657"/>
        <end position="676"/>
    </location>
</feature>
<dbReference type="Proteomes" id="UP000076420">
    <property type="component" value="Unassembled WGS sequence"/>
</dbReference>
<dbReference type="GO" id="GO:0008028">
    <property type="term" value="F:monocarboxylic acid transmembrane transporter activity"/>
    <property type="evidence" value="ECO:0007669"/>
    <property type="project" value="TreeGrafter"/>
</dbReference>
<dbReference type="EnsemblMetazoa" id="BGLB031817-RA">
    <property type="protein sequence ID" value="BGLB031817-PA"/>
    <property type="gene ID" value="BGLB031817"/>
</dbReference>
<dbReference type="EnsemblMetazoa" id="BGLB031817-RB">
    <property type="protein sequence ID" value="BGLB031817-PB"/>
    <property type="gene ID" value="BGLB031817"/>
</dbReference>
<feature type="region of interest" description="Disordered" evidence="2">
    <location>
        <begin position="538"/>
        <end position="592"/>
    </location>
</feature>
<feature type="transmembrane region" description="Helical" evidence="3">
    <location>
        <begin position="929"/>
        <end position="950"/>
    </location>
</feature>
<feature type="transmembrane region" description="Helical" evidence="3">
    <location>
        <begin position="272"/>
        <end position="299"/>
    </location>
</feature>
<dbReference type="GO" id="GO:0016020">
    <property type="term" value="C:membrane"/>
    <property type="evidence" value="ECO:0007669"/>
    <property type="project" value="UniProtKB-SubCell"/>
</dbReference>
<proteinExistence type="predicted"/>
<comment type="subcellular location">
    <subcellularLocation>
        <location evidence="1">Membrane</location>
        <topology evidence="1">Multi-pass membrane protein</topology>
    </subcellularLocation>
</comment>
<feature type="compositionally biased region" description="Low complexity" evidence="2">
    <location>
        <begin position="69"/>
        <end position="81"/>
    </location>
</feature>
<dbReference type="PANTHER" id="PTHR11360:SF310">
    <property type="entry name" value="MONOCARBOXYLATE TRANSPORTER 9-LIKE"/>
    <property type="match status" value="1"/>
</dbReference>
<feature type="transmembrane region" description="Helical" evidence="3">
    <location>
        <begin position="365"/>
        <end position="387"/>
    </location>
</feature>
<evidence type="ECO:0000256" key="3">
    <source>
        <dbReference type="SAM" id="Phobius"/>
    </source>
</evidence>
<dbReference type="PROSITE" id="PS50850">
    <property type="entry name" value="MFS"/>
    <property type="match status" value="1"/>
</dbReference>
<dbReference type="EnsemblMetazoa" id="BGLB031817-RC">
    <property type="protein sequence ID" value="BGLB031817-PC"/>
    <property type="gene ID" value="BGLB031817"/>
</dbReference>
<feature type="compositionally biased region" description="Polar residues" evidence="2">
    <location>
        <begin position="149"/>
        <end position="158"/>
    </location>
</feature>
<dbReference type="SUPFAM" id="SSF103473">
    <property type="entry name" value="MFS general substrate transporter"/>
    <property type="match status" value="1"/>
</dbReference>
<organism evidence="5 6">
    <name type="scientific">Biomphalaria glabrata</name>
    <name type="common">Bloodfluke planorb</name>
    <name type="synonym">Freshwater snail</name>
    <dbReference type="NCBI Taxonomy" id="6526"/>
    <lineage>
        <taxon>Eukaryota</taxon>
        <taxon>Metazoa</taxon>
        <taxon>Spiralia</taxon>
        <taxon>Lophotrochozoa</taxon>
        <taxon>Mollusca</taxon>
        <taxon>Gastropoda</taxon>
        <taxon>Heterobranchia</taxon>
        <taxon>Euthyneura</taxon>
        <taxon>Panpulmonata</taxon>
        <taxon>Hygrophila</taxon>
        <taxon>Lymnaeoidea</taxon>
        <taxon>Planorbidae</taxon>
        <taxon>Biomphalaria</taxon>
    </lineage>
</organism>
<feature type="transmembrane region" description="Helical" evidence="3">
    <location>
        <begin position="803"/>
        <end position="824"/>
    </location>
</feature>
<evidence type="ECO:0000256" key="2">
    <source>
        <dbReference type="SAM" id="MobiDB-lite"/>
    </source>
</evidence>
<evidence type="ECO:0000313" key="6">
    <source>
        <dbReference type="Proteomes" id="UP000076420"/>
    </source>
</evidence>
<dbReference type="RefSeq" id="XP_013072558.2">
    <property type="nucleotide sequence ID" value="XM_013217104.2"/>
</dbReference>
<feature type="region of interest" description="Disordered" evidence="2">
    <location>
        <begin position="462"/>
        <end position="483"/>
    </location>
</feature>
<feature type="transmembrane region" description="Helical" evidence="3">
    <location>
        <begin position="311"/>
        <end position="334"/>
    </location>
</feature>
<protein>
    <recommendedName>
        <fullName evidence="4">Major facilitator superfamily (MFS) profile domain-containing protein</fullName>
    </recommendedName>
</protein>
<feature type="transmembrane region" description="Helical" evidence="3">
    <location>
        <begin position="341"/>
        <end position="359"/>
    </location>
</feature>
<feature type="transmembrane region" description="Helical" evidence="3">
    <location>
        <begin position="432"/>
        <end position="449"/>
    </location>
</feature>
<dbReference type="KEGG" id="bgt:106059482"/>
<feature type="transmembrane region" description="Helical" evidence="3">
    <location>
        <begin position="897"/>
        <end position="917"/>
    </location>
</feature>
<feature type="region of interest" description="Disordered" evidence="2">
    <location>
        <begin position="142"/>
        <end position="162"/>
    </location>
</feature>
<dbReference type="Gene3D" id="1.20.1250.20">
    <property type="entry name" value="MFS general substrate transporter like domains"/>
    <property type="match status" value="2"/>
</dbReference>
<feature type="region of interest" description="Disordered" evidence="2">
    <location>
        <begin position="626"/>
        <end position="645"/>
    </location>
</feature>
<dbReference type="AlphaFoldDB" id="A0A2C9LK14"/>
<dbReference type="InterPro" id="IPR036259">
    <property type="entry name" value="MFS_trans_sf"/>
</dbReference>
<dbReference type="OrthoDB" id="6105573at2759"/>
<keyword evidence="3" id="KW-0812">Transmembrane</keyword>
<evidence type="ECO:0000259" key="4">
    <source>
        <dbReference type="PROSITE" id="PS50850"/>
    </source>
</evidence>
<sequence>MAHLGENKRLINGNSSDEFLEESTSEEKEDGPLLNSKDLSGTKALGELKSSNFDISSSSTQPIVNGQGPLSSPNSESPDSSQDGIKKVTFSGDGELYDLNNSALSPIIVRIDEPSEPAPISEADSPASEEFIDAPAILLLDDIKDDDTNSNPSNQDGLDQSGHRHFDVINVDESALKMEIEAKEKSEQPKPENQRPTLLKVASSTSDGFSGQSNISANQDTIGPLDNPDFLKRLQYSVSQAVEDDAFGNANIDLEEFAVSSPPSPPDMDRGWAWVILFSAFFSLTLTGATIFTAGVLMPTILKDINNDKTVVSWIGAVHVSVLCMSGPFVSIVLSRLGSRWTVFCAGIFLSAGMIGASFCTTVPYLILTHGLISGMGSGFILNTMFVTVGQFFNRYRGLACGLLATGSGVGMLAGGNALNFIHEAYGLSGTYLLWGGVTSHVLIFALLLRPSPEEQLRKAEKRMKKEPEKLVPTSQQDWNSGRNSVVSGLNSNYSGGEHQGLTHRFQRYPSKLSRGEINVAPLLKTVLHKEMSRSSYSVGTNRSYKLKQKSAVSSSPSTTSKFTFGPASTGQDGLSVSVSPSPGTTPMSHSPLVASPLAALEQGDRVSPTKKPNQDNMFLSDSALVQDSDGSQPIPSSPSGSQAFTEYNQPFRRRFLSQSSQAQSQYSSGRLSHRPSIREQLQRNDLDNESLASTLVSHLQPRDALMPRHRLGSRSISSLMGSISSFPTALAIVKDDLSRLEAIDGPEPKTAKDYLLGFLDSLRLLRNWPFLVFISTSFLWAFGESPFNIFLPQYSMEKGTSLKDAATLFTGMGFGSMCGRFLSGLVASDSGVGPILLHIGCLFIGGLVIAVCPFITETYIQQMVCATLFGLYTGSLVPLSSLITIELLGIGELGLGFGFLSMAQGIGYLLGPPVAGVLSNNFGYKNSFIISGCIVMSGSFVAMLIPILLHDSPEIDDDHDSLDDLERALQRISASDDANGSDEEVSAQEDIQSQRLLPLSQGNLSATGVKKKDDGLTLIAMTEISSSSVVAPIKEEAHEVIPEEKPTELATIVEEAEKKSLASLGDLD</sequence>
<feature type="compositionally biased region" description="Low complexity" evidence="2">
    <location>
        <begin position="627"/>
        <end position="643"/>
    </location>
</feature>